<proteinExistence type="predicted"/>
<sequence>MTFCFLFGFSSFLSFKTFNWLAFQIAICLQWMRWGQAYTSSTRSINWNVAPSRAAINAIRSRIRLRKLLVSITFRYK</sequence>
<dbReference type="EMBL" id="UYSL01007507">
    <property type="protein sequence ID" value="VDL67816.1"/>
    <property type="molecule type" value="Genomic_DNA"/>
</dbReference>
<gene>
    <name evidence="1" type="ORF">NBR_LOCUS4227</name>
</gene>
<evidence type="ECO:0000313" key="1">
    <source>
        <dbReference type="EMBL" id="VDL67816.1"/>
    </source>
</evidence>
<reference evidence="1 2" key="2">
    <citation type="submission" date="2018-11" db="EMBL/GenBank/DDBJ databases">
        <authorList>
            <consortium name="Pathogen Informatics"/>
        </authorList>
    </citation>
    <scope>NUCLEOTIDE SEQUENCE [LARGE SCALE GENOMIC DNA]</scope>
</reference>
<reference evidence="3" key="1">
    <citation type="submission" date="2017-02" db="UniProtKB">
        <authorList>
            <consortium name="WormBaseParasite"/>
        </authorList>
    </citation>
    <scope>IDENTIFICATION</scope>
</reference>
<accession>A0A0N4XNX3</accession>
<dbReference type="AlphaFoldDB" id="A0A0N4XNX3"/>
<dbReference type="WBParaSite" id="NBR_0000422501-mRNA-1">
    <property type="protein sequence ID" value="NBR_0000422501-mRNA-1"/>
    <property type="gene ID" value="NBR_0000422501"/>
</dbReference>
<dbReference type="Proteomes" id="UP000271162">
    <property type="component" value="Unassembled WGS sequence"/>
</dbReference>
<evidence type="ECO:0000313" key="3">
    <source>
        <dbReference type="WBParaSite" id="NBR_0000422501-mRNA-1"/>
    </source>
</evidence>
<evidence type="ECO:0000313" key="2">
    <source>
        <dbReference type="Proteomes" id="UP000271162"/>
    </source>
</evidence>
<name>A0A0N4XNX3_NIPBR</name>
<protein>
    <submittedName>
        <fullName evidence="3">Secreted protein</fullName>
    </submittedName>
</protein>
<keyword evidence="2" id="KW-1185">Reference proteome</keyword>
<organism evidence="3">
    <name type="scientific">Nippostrongylus brasiliensis</name>
    <name type="common">Rat hookworm</name>
    <dbReference type="NCBI Taxonomy" id="27835"/>
    <lineage>
        <taxon>Eukaryota</taxon>
        <taxon>Metazoa</taxon>
        <taxon>Ecdysozoa</taxon>
        <taxon>Nematoda</taxon>
        <taxon>Chromadorea</taxon>
        <taxon>Rhabditida</taxon>
        <taxon>Rhabditina</taxon>
        <taxon>Rhabditomorpha</taxon>
        <taxon>Strongyloidea</taxon>
        <taxon>Heligmosomidae</taxon>
        <taxon>Nippostrongylus</taxon>
    </lineage>
</organism>